<feature type="transmembrane region" description="Helical" evidence="1">
    <location>
        <begin position="135"/>
        <end position="155"/>
    </location>
</feature>
<accession>A0A653IA12</accession>
<feature type="transmembrane region" description="Helical" evidence="1">
    <location>
        <begin position="242"/>
        <end position="262"/>
    </location>
</feature>
<feature type="transmembrane region" description="Helical" evidence="1">
    <location>
        <begin position="65"/>
        <end position="89"/>
    </location>
</feature>
<protein>
    <recommendedName>
        <fullName evidence="4">Transmembrane protein</fullName>
    </recommendedName>
</protein>
<feature type="transmembrane region" description="Helical" evidence="1">
    <location>
        <begin position="162"/>
        <end position="181"/>
    </location>
</feature>
<dbReference type="AlphaFoldDB" id="A0A653IA12"/>
<gene>
    <name evidence="2" type="ORF">EXIGUO9Y_260089</name>
</gene>
<feature type="transmembrane region" description="Helical" evidence="1">
    <location>
        <begin position="201"/>
        <end position="222"/>
    </location>
</feature>
<proteinExistence type="predicted"/>
<organism evidence="2 3">
    <name type="scientific">Exiguobacterium oxidotolerans</name>
    <dbReference type="NCBI Taxonomy" id="223958"/>
    <lineage>
        <taxon>Bacteria</taxon>
        <taxon>Bacillati</taxon>
        <taxon>Bacillota</taxon>
        <taxon>Bacilli</taxon>
        <taxon>Bacillales</taxon>
        <taxon>Bacillales Family XII. Incertae Sedis</taxon>
        <taxon>Exiguobacterium</taxon>
    </lineage>
</organism>
<feature type="transmembrane region" description="Helical" evidence="1">
    <location>
        <begin position="101"/>
        <end position="123"/>
    </location>
</feature>
<keyword evidence="1" id="KW-1133">Transmembrane helix</keyword>
<feature type="transmembrane region" description="Helical" evidence="1">
    <location>
        <begin position="375"/>
        <end position="398"/>
    </location>
</feature>
<evidence type="ECO:0000256" key="1">
    <source>
        <dbReference type="SAM" id="Phobius"/>
    </source>
</evidence>
<feature type="transmembrane region" description="Helical" evidence="1">
    <location>
        <begin position="282"/>
        <end position="302"/>
    </location>
</feature>
<feature type="transmembrane region" description="Helical" evidence="1">
    <location>
        <begin position="430"/>
        <end position="448"/>
    </location>
</feature>
<keyword evidence="1" id="KW-0812">Transmembrane</keyword>
<evidence type="ECO:0000313" key="3">
    <source>
        <dbReference type="Proteomes" id="UP000439752"/>
    </source>
</evidence>
<dbReference type="InterPro" id="IPR031617">
    <property type="entry name" value="PelG"/>
</dbReference>
<name>A0A653IA12_9BACL</name>
<feature type="transmembrane region" description="Helical" evidence="1">
    <location>
        <begin position="405"/>
        <end position="424"/>
    </location>
</feature>
<sequence>MAGIGFKLQKLFQEDYFSARLKAYAFAGLVTSGPWLIVIVTIALTQWLTTYLSIASFEERTTFNLTISYCFIFSQVILGIQQLVVTRYLADCFYEKRYKEIFPTFIGMTKMTIAIAAVFYVVFLTFSELPFLSNLLILILFLTINLIWVQFLFLSAAKFYQAVAYSFLGGAAVSIISVLLIDRFLMPYLTAPFATSMALTAGFTLGMLVTLFGLFTAMLLTFPNRETKDPFSYLSYFDRHPALFWTSFLYNIGVWVSNWVIWFSEGGAVHLGTFRYHPVYDTAIFLSYLTVIPTMTIFVISVETRFYERYRVFYGYVNEGGTLQQINKAKAAMLLILRQELQRLVRNQGLFTLFVLIFASTLLSSLALSKETISIFQMTTIGAFSNAMVLVLTLLLLYFEDQRGACITSLLFFAVNGVFAVALAPFGYDGYGLSFALGSTVTFAYALIRLIQYVNEIDYHTFCRYEPRQRSTRFTRVGERLNRRSA</sequence>
<feature type="transmembrane region" description="Helical" evidence="1">
    <location>
        <begin position="21"/>
        <end position="45"/>
    </location>
</feature>
<evidence type="ECO:0000313" key="2">
    <source>
        <dbReference type="EMBL" id="VWX35682.1"/>
    </source>
</evidence>
<dbReference type="RefSeq" id="WP_159173362.1">
    <property type="nucleotide sequence ID" value="NZ_LR732312.1"/>
</dbReference>
<keyword evidence="3" id="KW-1185">Reference proteome</keyword>
<dbReference type="EMBL" id="CABWKQ010000019">
    <property type="protein sequence ID" value="VWX35682.1"/>
    <property type="molecule type" value="Genomic_DNA"/>
</dbReference>
<keyword evidence="1" id="KW-0472">Membrane</keyword>
<dbReference type="Proteomes" id="UP000439752">
    <property type="component" value="Unassembled WGS sequence"/>
</dbReference>
<evidence type="ECO:0008006" key="4">
    <source>
        <dbReference type="Google" id="ProtNLM"/>
    </source>
</evidence>
<reference evidence="2 3" key="1">
    <citation type="submission" date="2019-10" db="EMBL/GenBank/DDBJ databases">
        <authorList>
            <person name="Karimi E."/>
        </authorList>
    </citation>
    <scope>NUCLEOTIDE SEQUENCE [LARGE SCALE GENOMIC DNA]</scope>
    <source>
        <strain evidence="2">Exiguobacterium sp. 9Y</strain>
    </source>
</reference>
<feature type="transmembrane region" description="Helical" evidence="1">
    <location>
        <begin position="350"/>
        <end position="369"/>
    </location>
</feature>
<dbReference type="Pfam" id="PF16933">
    <property type="entry name" value="PelG"/>
    <property type="match status" value="1"/>
</dbReference>